<dbReference type="OrthoDB" id="3649815at2759"/>
<gene>
    <name evidence="2" type="ORF">RCC_01656</name>
</gene>
<dbReference type="RefSeq" id="XP_023622717.1">
    <property type="nucleotide sequence ID" value="XM_023766949.1"/>
</dbReference>
<dbReference type="Pfam" id="PF12937">
    <property type="entry name" value="F-box-like"/>
    <property type="match status" value="1"/>
</dbReference>
<protein>
    <recommendedName>
        <fullName evidence="1">F-box domain-containing protein</fullName>
    </recommendedName>
</protein>
<accession>A0A2D3UMX0</accession>
<evidence type="ECO:0000313" key="3">
    <source>
        <dbReference type="Proteomes" id="UP000225277"/>
    </source>
</evidence>
<keyword evidence="3" id="KW-1185">Reference proteome</keyword>
<dbReference type="SMART" id="SM00256">
    <property type="entry name" value="FBOX"/>
    <property type="match status" value="1"/>
</dbReference>
<feature type="domain" description="F-box" evidence="1">
    <location>
        <begin position="13"/>
        <end position="52"/>
    </location>
</feature>
<dbReference type="InterPro" id="IPR001810">
    <property type="entry name" value="F-box_dom"/>
</dbReference>
<dbReference type="EMBL" id="FJUY01000002">
    <property type="protein sequence ID" value="CZT15821.1"/>
    <property type="molecule type" value="Genomic_DNA"/>
</dbReference>
<dbReference type="AlphaFoldDB" id="A0A2D3UMX0"/>
<dbReference type="InterPro" id="IPR036047">
    <property type="entry name" value="F-box-like_dom_sf"/>
</dbReference>
<organism evidence="2 3">
    <name type="scientific">Ramularia collo-cygni</name>
    <dbReference type="NCBI Taxonomy" id="112498"/>
    <lineage>
        <taxon>Eukaryota</taxon>
        <taxon>Fungi</taxon>
        <taxon>Dikarya</taxon>
        <taxon>Ascomycota</taxon>
        <taxon>Pezizomycotina</taxon>
        <taxon>Dothideomycetes</taxon>
        <taxon>Dothideomycetidae</taxon>
        <taxon>Mycosphaerellales</taxon>
        <taxon>Mycosphaerellaceae</taxon>
        <taxon>Ramularia</taxon>
    </lineage>
</organism>
<dbReference type="SUPFAM" id="SSF81383">
    <property type="entry name" value="F-box domain"/>
    <property type="match status" value="1"/>
</dbReference>
<evidence type="ECO:0000313" key="2">
    <source>
        <dbReference type="EMBL" id="CZT15821.1"/>
    </source>
</evidence>
<sequence length="221" mass="24962">MTTPTASNTALVIPELLGMILLHLGPNDIARCQRTSSFWRDVIGESPSLKASQYLRPVKNFESLLWRAGESDSPTASIYHPHISPEIRPISEMNTTPKEYPIVEFHPILINSKEREANLTPYKTSTKLTFSIKLFVMIHKGPWLDMLISQPPVQEIELSGEKIRAVEGRTQGGVIFRDLLKRLSFGGRGAHITITNVVDEHSPWVQEARQSARIEKNRSRL</sequence>
<dbReference type="GeneID" id="35596893"/>
<dbReference type="Proteomes" id="UP000225277">
    <property type="component" value="Unassembled WGS sequence"/>
</dbReference>
<dbReference type="CDD" id="cd09917">
    <property type="entry name" value="F-box_SF"/>
    <property type="match status" value="1"/>
</dbReference>
<evidence type="ECO:0000259" key="1">
    <source>
        <dbReference type="SMART" id="SM00256"/>
    </source>
</evidence>
<name>A0A2D3UMX0_9PEZI</name>
<reference evidence="2 3" key="1">
    <citation type="submission" date="2016-03" db="EMBL/GenBank/DDBJ databases">
        <authorList>
            <person name="Ploux O."/>
        </authorList>
    </citation>
    <scope>NUCLEOTIDE SEQUENCE [LARGE SCALE GENOMIC DNA]</scope>
    <source>
        <strain evidence="2 3">URUG2</strain>
    </source>
</reference>
<proteinExistence type="predicted"/>